<dbReference type="InterPro" id="IPR050194">
    <property type="entry name" value="Glycosyltransferase_grp1"/>
</dbReference>
<dbReference type="EMBL" id="JADIKG010000009">
    <property type="protein sequence ID" value="MFK2872295.1"/>
    <property type="molecule type" value="Genomic_DNA"/>
</dbReference>
<dbReference type="Gene3D" id="3.40.50.2000">
    <property type="entry name" value="Glycogen Phosphorylase B"/>
    <property type="match status" value="2"/>
</dbReference>
<comment type="caution">
    <text evidence="1">The sequence shown here is derived from an EMBL/GenBank/DDBJ whole genome shotgun (WGS) entry which is preliminary data.</text>
</comment>
<organism evidence="1 2">
    <name type="scientific">Dyella lipolytica</name>
    <dbReference type="NCBI Taxonomy" id="1867835"/>
    <lineage>
        <taxon>Bacteria</taxon>
        <taxon>Pseudomonadati</taxon>
        <taxon>Pseudomonadota</taxon>
        <taxon>Gammaproteobacteria</taxon>
        <taxon>Lysobacterales</taxon>
        <taxon>Rhodanobacteraceae</taxon>
        <taxon>Dyella</taxon>
    </lineage>
</organism>
<evidence type="ECO:0000313" key="2">
    <source>
        <dbReference type="Proteomes" id="UP001620405"/>
    </source>
</evidence>
<keyword evidence="2" id="KW-1185">Reference proteome</keyword>
<name>A0ABW8IS82_9GAMM</name>
<proteinExistence type="predicted"/>
<dbReference type="Proteomes" id="UP001620405">
    <property type="component" value="Unassembled WGS sequence"/>
</dbReference>
<accession>A0ABW8IS82</accession>
<dbReference type="Pfam" id="PF13692">
    <property type="entry name" value="Glyco_trans_1_4"/>
    <property type="match status" value="1"/>
</dbReference>
<sequence>MRVLLLSTSYPRDTSDWRGVFMRHLVGALGRAGELKLSVWAPPGELPAAAIPIMTPHENAWLHQLMEAGGVSHLMRSRGKHAISAPLKLILMIRAVYRRHVDTDIYHINWLQCALPLPSNNKPALITVLGNDLKLLRLPFMKSLLRRVAKKHKAAICPNAEWMHAPLHAAFGDVAKVIPVSFGIDPCWYAIQRHLSLEKPKHWLAVTRLTADKLGPLFDWSRDLFSESGRELHLFGPMQEMIAVPPWVHYHGAVSPEQLATKWFPSAQGLITLSRHAEGRPQVMLEAMAAGLPIIASHMPAHATIVDDGNTGILCESYEDFQLALKTLEDNTTNVRFGSAARAWVSREMGTWDDCAQRYIRIYRSLLRNDTSE</sequence>
<reference evidence="1 2" key="1">
    <citation type="submission" date="2020-10" db="EMBL/GenBank/DDBJ databases">
        <title>Phylogeny of dyella-like bacteria.</title>
        <authorList>
            <person name="Fu J."/>
        </authorList>
    </citation>
    <scope>NUCLEOTIDE SEQUENCE [LARGE SCALE GENOMIC DNA]</scope>
    <source>
        <strain evidence="1 2">DHOB07</strain>
    </source>
</reference>
<dbReference type="SUPFAM" id="SSF53756">
    <property type="entry name" value="UDP-Glycosyltransferase/glycogen phosphorylase"/>
    <property type="match status" value="1"/>
</dbReference>
<evidence type="ECO:0000313" key="1">
    <source>
        <dbReference type="EMBL" id="MFK2872295.1"/>
    </source>
</evidence>
<dbReference type="CDD" id="cd03801">
    <property type="entry name" value="GT4_PimA-like"/>
    <property type="match status" value="1"/>
</dbReference>
<dbReference type="PANTHER" id="PTHR45947">
    <property type="entry name" value="SULFOQUINOVOSYL TRANSFERASE SQD2"/>
    <property type="match status" value="1"/>
</dbReference>
<gene>
    <name evidence="1" type="ORF">ISP13_02030</name>
</gene>
<dbReference type="PANTHER" id="PTHR45947:SF3">
    <property type="entry name" value="SULFOQUINOVOSYL TRANSFERASE SQD2"/>
    <property type="match status" value="1"/>
</dbReference>
<protein>
    <submittedName>
        <fullName evidence="1">Glycosyltransferase family 4 protein</fullName>
    </submittedName>
</protein>